<dbReference type="EMBL" id="JBHTBL010000004">
    <property type="protein sequence ID" value="MFC7324024.1"/>
    <property type="molecule type" value="Genomic_DNA"/>
</dbReference>
<gene>
    <name evidence="2" type="ORF">ACFQMF_05435</name>
</gene>
<evidence type="ECO:0008006" key="4">
    <source>
        <dbReference type="Google" id="ProtNLM"/>
    </source>
</evidence>
<protein>
    <recommendedName>
        <fullName evidence="4">Type IV pilin</fullName>
    </recommendedName>
</protein>
<feature type="transmembrane region" description="Helical" evidence="1">
    <location>
        <begin position="30"/>
        <end position="53"/>
    </location>
</feature>
<comment type="caution">
    <text evidence="2">The sequence shown here is derived from an EMBL/GenBank/DDBJ whole genome shotgun (WGS) entry which is preliminary data.</text>
</comment>
<reference evidence="2 3" key="1">
    <citation type="journal article" date="2019" name="Int. J. Syst. Evol. Microbiol.">
        <title>The Global Catalogue of Microorganisms (GCM) 10K type strain sequencing project: providing services to taxonomists for standard genome sequencing and annotation.</title>
        <authorList>
            <consortium name="The Broad Institute Genomics Platform"/>
            <consortium name="The Broad Institute Genome Sequencing Center for Infectious Disease"/>
            <person name="Wu L."/>
            <person name="Ma J."/>
        </authorList>
    </citation>
    <scope>NUCLEOTIDE SEQUENCE [LARGE SCALE GENOMIC DNA]</scope>
    <source>
        <strain evidence="2 3">CGMCC 1.12554</strain>
    </source>
</reference>
<dbReference type="RefSeq" id="WP_256408576.1">
    <property type="nucleotide sequence ID" value="NZ_JANHDN010000003.1"/>
</dbReference>
<dbReference type="AlphaFoldDB" id="A0ABD6AII0"/>
<dbReference type="Pfam" id="PF23960">
    <property type="entry name" value="DUF7289"/>
    <property type="match status" value="1"/>
</dbReference>
<keyword evidence="1" id="KW-0812">Transmembrane</keyword>
<name>A0ABD6AII0_9EURY</name>
<evidence type="ECO:0000313" key="3">
    <source>
        <dbReference type="Proteomes" id="UP001596545"/>
    </source>
</evidence>
<dbReference type="Proteomes" id="UP001596545">
    <property type="component" value="Unassembled WGS sequence"/>
</dbReference>
<dbReference type="InterPro" id="IPR055713">
    <property type="entry name" value="DUF7289"/>
</dbReference>
<proteinExistence type="predicted"/>
<keyword evidence="1" id="KW-0472">Membrane</keyword>
<evidence type="ECO:0000256" key="1">
    <source>
        <dbReference type="SAM" id="Phobius"/>
    </source>
</evidence>
<sequence>MSDRRSRTVAVDLDASRRAFGGDDRGVSDVVGYILVFSLITITIGTVFAVGITGVEDRREAERVANVERAFDVFDDNLRDVQRYGDPSRATEIRLAGGTLATSGETRFVLNRTTGGGDNVTLAEWQAGSLTYRDGDTVIAYDAGALVRSDGDGSVMLSDPRFVAAYDRTTIPIVDLVPEEADASVTGEGTVQITTVDQLDTGSETSRFDAAGETLHLRVESAHAGAWRRYFQRTDGFEEVTPAGADGVAVARIVNDDQVYVQHLTRIVSLRR</sequence>
<keyword evidence="3" id="KW-1185">Reference proteome</keyword>
<accession>A0ABD6AII0</accession>
<organism evidence="2 3">
    <name type="scientific">Halorubrum rutilum</name>
    <dbReference type="NCBI Taxonomy" id="1364933"/>
    <lineage>
        <taxon>Archaea</taxon>
        <taxon>Methanobacteriati</taxon>
        <taxon>Methanobacteriota</taxon>
        <taxon>Stenosarchaea group</taxon>
        <taxon>Halobacteria</taxon>
        <taxon>Halobacteriales</taxon>
        <taxon>Haloferacaceae</taxon>
        <taxon>Halorubrum</taxon>
    </lineage>
</organism>
<evidence type="ECO:0000313" key="2">
    <source>
        <dbReference type="EMBL" id="MFC7324024.1"/>
    </source>
</evidence>
<keyword evidence="1" id="KW-1133">Transmembrane helix</keyword>